<proteinExistence type="predicted"/>
<dbReference type="RefSeq" id="WP_138722189.1">
    <property type="nucleotide sequence ID" value="NZ_SSHJ02000005.1"/>
</dbReference>
<evidence type="ECO:0000313" key="1">
    <source>
        <dbReference type="EMBL" id="MFN0255047.1"/>
    </source>
</evidence>
<keyword evidence="2" id="KW-1185">Reference proteome</keyword>
<dbReference type="EMBL" id="SSHJ02000005">
    <property type="protein sequence ID" value="MFN0255047.1"/>
    <property type="molecule type" value="Genomic_DNA"/>
</dbReference>
<protein>
    <submittedName>
        <fullName evidence="1">Uncharacterized protein</fullName>
    </submittedName>
</protein>
<comment type="caution">
    <text evidence="1">The sequence shown here is derived from an EMBL/GenBank/DDBJ whole genome shotgun (WGS) entry which is preliminary data.</text>
</comment>
<name>A0ABW9J3E4_9SPHI</name>
<reference evidence="1 2" key="1">
    <citation type="submission" date="2024-12" db="EMBL/GenBank/DDBJ databases">
        <authorList>
            <person name="Hu S."/>
        </authorList>
    </citation>
    <scope>NUCLEOTIDE SEQUENCE [LARGE SCALE GENOMIC DNA]</scope>
    <source>
        <strain evidence="1 2">THG-T11</strain>
    </source>
</reference>
<sequence>MIRSGTFKIVEETSLIHNQKGKRLIYDNEPDQIRTFLNIKGDELEIYIDAFDGSSALYVKK</sequence>
<accession>A0ABW9J3E4</accession>
<organism evidence="1 2">
    <name type="scientific">Pedobacter ureilyticus</name>
    <dbReference type="NCBI Taxonomy" id="1393051"/>
    <lineage>
        <taxon>Bacteria</taxon>
        <taxon>Pseudomonadati</taxon>
        <taxon>Bacteroidota</taxon>
        <taxon>Sphingobacteriia</taxon>
        <taxon>Sphingobacteriales</taxon>
        <taxon>Sphingobacteriaceae</taxon>
        <taxon>Pedobacter</taxon>
    </lineage>
</organism>
<gene>
    <name evidence="1" type="ORF">E6A44_005650</name>
</gene>
<evidence type="ECO:0000313" key="2">
    <source>
        <dbReference type="Proteomes" id="UP001517247"/>
    </source>
</evidence>
<dbReference type="Proteomes" id="UP001517247">
    <property type="component" value="Unassembled WGS sequence"/>
</dbReference>